<organism evidence="1 2">
    <name type="scientific">Kroppenstedtia guangzhouensis</name>
    <dbReference type="NCBI Taxonomy" id="1274356"/>
    <lineage>
        <taxon>Bacteria</taxon>
        <taxon>Bacillati</taxon>
        <taxon>Bacillota</taxon>
        <taxon>Bacilli</taxon>
        <taxon>Bacillales</taxon>
        <taxon>Thermoactinomycetaceae</taxon>
        <taxon>Kroppenstedtia</taxon>
    </lineage>
</organism>
<reference evidence="2" key="1">
    <citation type="journal article" date="2019" name="Int. J. Syst. Evol. Microbiol.">
        <title>The Global Catalogue of Microorganisms (GCM) 10K type strain sequencing project: providing services to taxonomists for standard genome sequencing and annotation.</title>
        <authorList>
            <consortium name="The Broad Institute Genomics Platform"/>
            <consortium name="The Broad Institute Genome Sequencing Center for Infectious Disease"/>
            <person name="Wu L."/>
            <person name="Ma J."/>
        </authorList>
    </citation>
    <scope>NUCLEOTIDE SEQUENCE [LARGE SCALE GENOMIC DNA]</scope>
    <source>
        <strain evidence="2">CGMCC 1.12404</strain>
    </source>
</reference>
<keyword evidence="2" id="KW-1185">Reference proteome</keyword>
<evidence type="ECO:0000313" key="1">
    <source>
        <dbReference type="EMBL" id="GGA35536.1"/>
    </source>
</evidence>
<sequence>MSHFMIKEMRWERKVIGIRTVIRKKRPFYGWKAPNRLNQEFTAEASLRRLVTDIAYVRIRNDFAYLSVVQDLSNSEVLVGATSEERGYGGGTSPLGSRFSVHLAIFIFPEKNCDLSPVNIRKKSLLNSFLLST</sequence>
<proteinExistence type="predicted"/>
<gene>
    <name evidence="1" type="ORF">GCM10007416_05470</name>
</gene>
<evidence type="ECO:0000313" key="2">
    <source>
        <dbReference type="Proteomes" id="UP000617979"/>
    </source>
</evidence>
<accession>A0ABQ1G1I9</accession>
<dbReference type="EMBL" id="BMEX01000002">
    <property type="protein sequence ID" value="GGA35536.1"/>
    <property type="molecule type" value="Genomic_DNA"/>
</dbReference>
<comment type="caution">
    <text evidence="1">The sequence shown here is derived from an EMBL/GenBank/DDBJ whole genome shotgun (WGS) entry which is preliminary data.</text>
</comment>
<dbReference type="Proteomes" id="UP000617979">
    <property type="component" value="Unassembled WGS sequence"/>
</dbReference>
<name>A0ABQ1G1I9_9BACL</name>
<protein>
    <submittedName>
        <fullName evidence="1">Uncharacterized protein</fullName>
    </submittedName>
</protein>